<sequence>MIYLDNAATTKMYDEALKAYVDVCKNYFANPSALHSFGMEAENLIKDTKKYIGKLISSNESEIFFTKSATESNNIAIKSFEGVALTSKIEHSSVFNAFKHANFDEIRYVNNDKYGFLNEEDLKNKLDDKVTFVSFIYVNNEIGTIQDIKNISKIIKDYNKDIVIHIDATQAMGKIPCDVKELGIDIMSFSAHKFHGPKQLGGLYIRKNAQGKIRPLLDGGYQEIISSGTNNPPAIYACGIALKKQVESNEYEYIKELNHYLRTLIEDNIYDTYIISPLNNSSPYILDVAFANIKSEVLLHMLEEEEIYVSSGSACSKGDYSRILSALGIEKKYMDGAIRFSFSSEITKEDLDCTLKVLKSSIDMIRMVM</sequence>
<organism evidence="4 5">
    <name type="scientific">Anaerococcus lactolyticus S7-1-13</name>
    <dbReference type="NCBI Taxonomy" id="1284686"/>
    <lineage>
        <taxon>Bacteria</taxon>
        <taxon>Bacillati</taxon>
        <taxon>Bacillota</taxon>
        <taxon>Tissierellia</taxon>
        <taxon>Tissierellales</taxon>
        <taxon>Peptoniphilaceae</taxon>
        <taxon>Anaerococcus</taxon>
    </lineage>
</organism>
<feature type="domain" description="Aminotransferase class V" evidence="3">
    <location>
        <begin position="2"/>
        <end position="352"/>
    </location>
</feature>
<dbReference type="eggNOG" id="COG1104">
    <property type="taxonomic scope" value="Bacteria"/>
</dbReference>
<dbReference type="InterPro" id="IPR015422">
    <property type="entry name" value="PyrdxlP-dep_Trfase_small"/>
</dbReference>
<dbReference type="InterPro" id="IPR015421">
    <property type="entry name" value="PyrdxlP-dep_Trfase_major"/>
</dbReference>
<dbReference type="PANTHER" id="PTHR11601">
    <property type="entry name" value="CYSTEINE DESULFURYLASE FAMILY MEMBER"/>
    <property type="match status" value="1"/>
</dbReference>
<dbReference type="Gene3D" id="1.10.260.50">
    <property type="match status" value="1"/>
</dbReference>
<dbReference type="Pfam" id="PF00266">
    <property type="entry name" value="Aminotran_5"/>
    <property type="match status" value="1"/>
</dbReference>
<name>A0A095WZ94_9FIRM</name>
<dbReference type="Gene3D" id="3.90.1150.10">
    <property type="entry name" value="Aspartate Aminotransferase, domain 1"/>
    <property type="match status" value="1"/>
</dbReference>
<dbReference type="Proteomes" id="UP000029579">
    <property type="component" value="Unassembled WGS sequence"/>
</dbReference>
<dbReference type="EMBL" id="JRMW01000043">
    <property type="protein sequence ID" value="KGF03140.1"/>
    <property type="molecule type" value="Genomic_DNA"/>
</dbReference>
<dbReference type="GO" id="GO:0003824">
    <property type="term" value="F:catalytic activity"/>
    <property type="evidence" value="ECO:0007669"/>
    <property type="project" value="UniProtKB-ARBA"/>
</dbReference>
<proteinExistence type="predicted"/>
<dbReference type="AlphaFoldDB" id="A0A095WZ94"/>
<evidence type="ECO:0000256" key="1">
    <source>
        <dbReference type="ARBA" id="ARBA00001933"/>
    </source>
</evidence>
<comment type="caution">
    <text evidence="4">The sequence shown here is derived from an EMBL/GenBank/DDBJ whole genome shotgun (WGS) entry which is preliminary data.</text>
</comment>
<dbReference type="InterPro" id="IPR016454">
    <property type="entry name" value="Cysteine_dSase"/>
</dbReference>
<comment type="cofactor">
    <cofactor evidence="1">
        <name>pyridoxal 5'-phosphate</name>
        <dbReference type="ChEBI" id="CHEBI:597326"/>
    </cofactor>
</comment>
<gene>
    <name evidence="4" type="ORF">HMPREF1630_09110</name>
</gene>
<evidence type="ECO:0000259" key="3">
    <source>
        <dbReference type="Pfam" id="PF00266"/>
    </source>
</evidence>
<dbReference type="InterPro" id="IPR000192">
    <property type="entry name" value="Aminotrans_V_dom"/>
</dbReference>
<reference evidence="4 5" key="1">
    <citation type="submission" date="2014-07" db="EMBL/GenBank/DDBJ databases">
        <authorList>
            <person name="McCorrison J."/>
            <person name="Sanka R."/>
            <person name="Torralba M."/>
            <person name="Gillis M."/>
            <person name="Haft D.H."/>
            <person name="Methe B."/>
            <person name="Sutton G."/>
            <person name="Nelson K.E."/>
        </authorList>
    </citation>
    <scope>NUCLEOTIDE SEQUENCE [LARGE SCALE GENOMIC DNA]</scope>
    <source>
        <strain evidence="4 5">S7-1-13</strain>
    </source>
</reference>
<evidence type="ECO:0000313" key="5">
    <source>
        <dbReference type="Proteomes" id="UP000029579"/>
    </source>
</evidence>
<protein>
    <submittedName>
        <fullName evidence="4">Cysteine desulfurase</fullName>
    </submittedName>
</protein>
<evidence type="ECO:0000313" key="4">
    <source>
        <dbReference type="EMBL" id="KGF03140.1"/>
    </source>
</evidence>
<dbReference type="PANTHER" id="PTHR11601:SF50">
    <property type="entry name" value="CYSTEINE DESULFURASE ISCS 2-RELATED"/>
    <property type="match status" value="1"/>
</dbReference>
<dbReference type="RefSeq" id="WP_037328816.1">
    <property type="nucleotide sequence ID" value="NZ_JRMW01000043.1"/>
</dbReference>
<dbReference type="PIRSF" id="PIRSF005572">
    <property type="entry name" value="NifS"/>
    <property type="match status" value="1"/>
</dbReference>
<dbReference type="Gene3D" id="3.40.640.10">
    <property type="entry name" value="Type I PLP-dependent aspartate aminotransferase-like (Major domain)"/>
    <property type="match status" value="1"/>
</dbReference>
<dbReference type="OrthoDB" id="9808002at2"/>
<dbReference type="SUPFAM" id="SSF53383">
    <property type="entry name" value="PLP-dependent transferases"/>
    <property type="match status" value="1"/>
</dbReference>
<accession>A0A095WZ94</accession>
<keyword evidence="2" id="KW-0663">Pyridoxal phosphate</keyword>
<dbReference type="InterPro" id="IPR015424">
    <property type="entry name" value="PyrdxlP-dep_Trfase"/>
</dbReference>
<evidence type="ECO:0000256" key="2">
    <source>
        <dbReference type="ARBA" id="ARBA00022898"/>
    </source>
</evidence>